<sequence>MIINLSFWGSDGIHCIQVVMVMVMSRHSPFHHAHQISLDFNIHLAWKSSSRHLVITFLFNTFC</sequence>
<accession>A0A0P5F2L4</accession>
<dbReference type="EMBL" id="GDIQ01030442">
    <property type="protein sequence ID" value="JAN64295.1"/>
    <property type="molecule type" value="Transcribed_RNA"/>
</dbReference>
<evidence type="ECO:0000313" key="1">
    <source>
        <dbReference type="EMBL" id="JAN64295.1"/>
    </source>
</evidence>
<name>A0A0P5F2L4_9CRUS</name>
<organism evidence="1">
    <name type="scientific">Daphnia magna</name>
    <dbReference type="NCBI Taxonomy" id="35525"/>
    <lineage>
        <taxon>Eukaryota</taxon>
        <taxon>Metazoa</taxon>
        <taxon>Ecdysozoa</taxon>
        <taxon>Arthropoda</taxon>
        <taxon>Crustacea</taxon>
        <taxon>Branchiopoda</taxon>
        <taxon>Diplostraca</taxon>
        <taxon>Cladocera</taxon>
        <taxon>Anomopoda</taxon>
        <taxon>Daphniidae</taxon>
        <taxon>Daphnia</taxon>
    </lineage>
</organism>
<reference evidence="1" key="1">
    <citation type="submission" date="2015-10" db="EMBL/GenBank/DDBJ databases">
        <title>EvidentialGene: Evidence-directed Construction of Complete mRNA Transcriptomes without Genomes.</title>
        <authorList>
            <person name="Gilbert D.G."/>
        </authorList>
    </citation>
    <scope>NUCLEOTIDE SEQUENCE</scope>
</reference>
<protein>
    <submittedName>
        <fullName evidence="1">Uncharacterized protein</fullName>
    </submittedName>
</protein>
<dbReference type="AlphaFoldDB" id="A0A0P5F2L4"/>
<proteinExistence type="predicted"/>